<feature type="transmembrane region" description="Helical" evidence="1">
    <location>
        <begin position="134"/>
        <end position="154"/>
    </location>
</feature>
<dbReference type="AlphaFoldDB" id="A0A1J4MUV5"/>
<keyword evidence="3" id="KW-1185">Reference proteome</keyword>
<organism evidence="2 3">
    <name type="scientific">Cryptosporidium andersoni</name>
    <dbReference type="NCBI Taxonomy" id="117008"/>
    <lineage>
        <taxon>Eukaryota</taxon>
        <taxon>Sar</taxon>
        <taxon>Alveolata</taxon>
        <taxon>Apicomplexa</taxon>
        <taxon>Conoidasida</taxon>
        <taxon>Coccidia</taxon>
        <taxon>Eucoccidiorida</taxon>
        <taxon>Eimeriorina</taxon>
        <taxon>Cryptosporidiidae</taxon>
        <taxon>Cryptosporidium</taxon>
    </lineage>
</organism>
<feature type="transmembrane region" description="Helical" evidence="1">
    <location>
        <begin position="273"/>
        <end position="292"/>
    </location>
</feature>
<dbReference type="EMBL" id="LRBS01000044">
    <property type="protein sequence ID" value="OII77195.1"/>
    <property type="molecule type" value="Genomic_DNA"/>
</dbReference>
<protein>
    <submittedName>
        <fullName evidence="2">Uncharacterized protein</fullName>
    </submittedName>
</protein>
<feature type="transmembrane region" description="Helical" evidence="1">
    <location>
        <begin position="34"/>
        <end position="55"/>
    </location>
</feature>
<evidence type="ECO:0000256" key="1">
    <source>
        <dbReference type="SAM" id="Phobius"/>
    </source>
</evidence>
<comment type="caution">
    <text evidence="2">The sequence shown here is derived from an EMBL/GenBank/DDBJ whole genome shotgun (WGS) entry which is preliminary data.</text>
</comment>
<feature type="transmembrane region" description="Helical" evidence="1">
    <location>
        <begin position="198"/>
        <end position="217"/>
    </location>
</feature>
<gene>
    <name evidence="2" type="ORF">cand_020330</name>
</gene>
<accession>A0A1J4MUV5</accession>
<sequence>MYLEHSNDSGYFKMGLPKILPNLYIHSKLDWPRVLVLVTLYFFVISITLVDIVTAKEGKLRHVSNDTLSTISNKYTYINNLNGLLDSLISTIADLSKWKLAEAKCILSLLDNNLHYFNQIECSSILQISTRYSLMWFLVFFLIALFPITSWIVYRAGHQYEVGQILHFSLRESGILLNTMWIIQSLFLLYMTDKVTTGIILIPFCICIGLIGILGIIAQQRRNVFMLQIHILLLIGIKLLSLILLASLLIFLAAKNVEYFNKIYSSNFWLHPIYLYLFLYCLPYTLVDYFSYTLDLIISLNTLSVLRIGGSADECISARNLLKIKNARWTTRRFIRSTITGCTPHSQIYKIPKNYPNITSPDRYYNSQYTSLNQTIPAHLKFGSNDSKDKGYTNIPLYIHSSKSEFVL</sequence>
<dbReference type="GeneID" id="92366217"/>
<dbReference type="Proteomes" id="UP000186804">
    <property type="component" value="Unassembled WGS sequence"/>
</dbReference>
<dbReference type="OrthoDB" id="343218at2759"/>
<keyword evidence="1" id="KW-0472">Membrane</keyword>
<proteinExistence type="predicted"/>
<dbReference type="RefSeq" id="XP_067069041.1">
    <property type="nucleotide sequence ID" value="XM_067212263.1"/>
</dbReference>
<keyword evidence="1" id="KW-1133">Transmembrane helix</keyword>
<feature type="transmembrane region" description="Helical" evidence="1">
    <location>
        <begin position="229"/>
        <end position="253"/>
    </location>
</feature>
<name>A0A1J4MUV5_9CRYT</name>
<evidence type="ECO:0000313" key="2">
    <source>
        <dbReference type="EMBL" id="OII77195.1"/>
    </source>
</evidence>
<reference evidence="2 3" key="1">
    <citation type="submission" date="2016-10" db="EMBL/GenBank/DDBJ databases">
        <title>Reductive evolution of mitochondrial metabolism and differential evolution of invasion-related proteins in Cryptosporidium.</title>
        <authorList>
            <person name="Liu S."/>
            <person name="Roellig D.M."/>
            <person name="Guo Y."/>
            <person name="Li N."/>
            <person name="Frace M.A."/>
            <person name="Tang K."/>
            <person name="Zhang L."/>
            <person name="Feng Y."/>
            <person name="Xiao L."/>
        </authorList>
    </citation>
    <scope>NUCLEOTIDE SEQUENCE [LARGE SCALE GENOMIC DNA]</scope>
    <source>
        <strain evidence="2">30847</strain>
    </source>
</reference>
<keyword evidence="1" id="KW-0812">Transmembrane</keyword>
<evidence type="ECO:0000313" key="3">
    <source>
        <dbReference type="Proteomes" id="UP000186804"/>
    </source>
</evidence>
<dbReference type="VEuPathDB" id="CryptoDB:cand_020330"/>